<keyword evidence="2" id="KW-1185">Reference proteome</keyword>
<evidence type="ECO:0000313" key="1">
    <source>
        <dbReference type="EMBL" id="KIJ10755.1"/>
    </source>
</evidence>
<reference evidence="2" key="2">
    <citation type="submission" date="2015-01" db="EMBL/GenBank/DDBJ databases">
        <title>Evolutionary Origins and Diversification of the Mycorrhizal Mutualists.</title>
        <authorList>
            <consortium name="DOE Joint Genome Institute"/>
            <consortium name="Mycorrhizal Genomics Consortium"/>
            <person name="Kohler A."/>
            <person name="Kuo A."/>
            <person name="Nagy L.G."/>
            <person name="Floudas D."/>
            <person name="Copeland A."/>
            <person name="Barry K.W."/>
            <person name="Cichocki N."/>
            <person name="Veneault-Fourrey C."/>
            <person name="LaButti K."/>
            <person name="Lindquist E.A."/>
            <person name="Lipzen A."/>
            <person name="Lundell T."/>
            <person name="Morin E."/>
            <person name="Murat C."/>
            <person name="Riley R."/>
            <person name="Ohm R."/>
            <person name="Sun H."/>
            <person name="Tunlid A."/>
            <person name="Henrissat B."/>
            <person name="Grigoriev I.V."/>
            <person name="Hibbett D.S."/>
            <person name="Martin F."/>
        </authorList>
    </citation>
    <scope>NUCLEOTIDE SEQUENCE [LARGE SCALE GENOMIC DNA]</scope>
    <source>
        <strain evidence="2">ATCC 200175</strain>
    </source>
</reference>
<reference evidence="1 2" key="1">
    <citation type="submission" date="2014-06" db="EMBL/GenBank/DDBJ databases">
        <authorList>
            <consortium name="DOE Joint Genome Institute"/>
            <person name="Kuo A."/>
            <person name="Kohler A."/>
            <person name="Nagy L.G."/>
            <person name="Floudas D."/>
            <person name="Copeland A."/>
            <person name="Barry K.W."/>
            <person name="Cichocki N."/>
            <person name="Veneault-Fourrey C."/>
            <person name="LaButti K."/>
            <person name="Lindquist E.A."/>
            <person name="Lipzen A."/>
            <person name="Lundell T."/>
            <person name="Morin E."/>
            <person name="Murat C."/>
            <person name="Sun H."/>
            <person name="Tunlid A."/>
            <person name="Henrissat B."/>
            <person name="Grigoriev I.V."/>
            <person name="Hibbett D.S."/>
            <person name="Martin F."/>
            <person name="Nordberg H.P."/>
            <person name="Cantor M.N."/>
            <person name="Hua S.X."/>
        </authorList>
    </citation>
    <scope>NUCLEOTIDE SEQUENCE [LARGE SCALE GENOMIC DNA]</scope>
    <source>
        <strain evidence="1 2">ATCC 200175</strain>
    </source>
</reference>
<name>A0A0C9T504_PAXIN</name>
<protein>
    <submittedName>
        <fullName evidence="1">Unplaced genomic scaffold PAXINscaffold_75, whole genome shotgun sequence</fullName>
    </submittedName>
</protein>
<feature type="non-terminal residue" evidence="1">
    <location>
        <position position="1"/>
    </location>
</feature>
<accession>A0A0C9T504</accession>
<dbReference type="HOGENOM" id="CLU_155374_1_1_1"/>
<dbReference type="AlphaFoldDB" id="A0A0C9T504"/>
<feature type="non-terminal residue" evidence="1">
    <location>
        <position position="54"/>
    </location>
</feature>
<gene>
    <name evidence="1" type="ORF">PAXINDRAFT_25977</name>
</gene>
<evidence type="ECO:0000313" key="2">
    <source>
        <dbReference type="Proteomes" id="UP000053647"/>
    </source>
</evidence>
<dbReference type="EMBL" id="KN819397">
    <property type="protein sequence ID" value="KIJ10755.1"/>
    <property type="molecule type" value="Genomic_DNA"/>
</dbReference>
<proteinExistence type="predicted"/>
<organism evidence="1 2">
    <name type="scientific">Paxillus involutus ATCC 200175</name>
    <dbReference type="NCBI Taxonomy" id="664439"/>
    <lineage>
        <taxon>Eukaryota</taxon>
        <taxon>Fungi</taxon>
        <taxon>Dikarya</taxon>
        <taxon>Basidiomycota</taxon>
        <taxon>Agaricomycotina</taxon>
        <taxon>Agaricomycetes</taxon>
        <taxon>Agaricomycetidae</taxon>
        <taxon>Boletales</taxon>
        <taxon>Paxilineae</taxon>
        <taxon>Paxillaceae</taxon>
        <taxon>Paxillus</taxon>
    </lineage>
</organism>
<sequence>LAYIHWFCPLQSFDDPMRMFRLTRSSQQHGPNAEVVPVDHILRPCHIVPQWGGQ</sequence>
<dbReference type="Proteomes" id="UP000053647">
    <property type="component" value="Unassembled WGS sequence"/>
</dbReference>
<dbReference type="OrthoDB" id="3244185at2759"/>